<gene>
    <name evidence="1" type="ORF">XENORESO_008448</name>
</gene>
<dbReference type="EMBL" id="JAHRIM010022704">
    <property type="protein sequence ID" value="MEQ2263496.1"/>
    <property type="molecule type" value="Genomic_DNA"/>
</dbReference>
<organism evidence="1 2">
    <name type="scientific">Xenotaenia resolanae</name>
    <dbReference type="NCBI Taxonomy" id="208358"/>
    <lineage>
        <taxon>Eukaryota</taxon>
        <taxon>Metazoa</taxon>
        <taxon>Chordata</taxon>
        <taxon>Craniata</taxon>
        <taxon>Vertebrata</taxon>
        <taxon>Euteleostomi</taxon>
        <taxon>Actinopterygii</taxon>
        <taxon>Neopterygii</taxon>
        <taxon>Teleostei</taxon>
        <taxon>Neoteleostei</taxon>
        <taxon>Acanthomorphata</taxon>
        <taxon>Ovalentaria</taxon>
        <taxon>Atherinomorphae</taxon>
        <taxon>Cyprinodontiformes</taxon>
        <taxon>Goodeidae</taxon>
        <taxon>Xenotaenia</taxon>
    </lineage>
</organism>
<name>A0ABV0W4B7_9TELE</name>
<comment type="caution">
    <text evidence="1">The sequence shown here is derived from an EMBL/GenBank/DDBJ whole genome shotgun (WGS) entry which is preliminary data.</text>
</comment>
<evidence type="ECO:0000313" key="2">
    <source>
        <dbReference type="Proteomes" id="UP001444071"/>
    </source>
</evidence>
<dbReference type="Proteomes" id="UP001444071">
    <property type="component" value="Unassembled WGS sequence"/>
</dbReference>
<evidence type="ECO:0000313" key="1">
    <source>
        <dbReference type="EMBL" id="MEQ2263496.1"/>
    </source>
</evidence>
<reference evidence="1 2" key="1">
    <citation type="submission" date="2021-06" db="EMBL/GenBank/DDBJ databases">
        <authorList>
            <person name="Palmer J.M."/>
        </authorList>
    </citation>
    <scope>NUCLEOTIDE SEQUENCE [LARGE SCALE GENOMIC DNA]</scope>
    <source>
        <strain evidence="1 2">XR_2019</strain>
        <tissue evidence="1">Muscle</tissue>
    </source>
</reference>
<keyword evidence="2" id="KW-1185">Reference proteome</keyword>
<sequence>MCVTMKWGSCGNPDVECGTCMFVCVRGVLFYNAKTTQRLTATAATDTEFYIHVTTANSSAALHICPPQSEDFSFRLCKNISLFLSWLALISTQPGAGRIRTRRRLWTLHVLLNVLL</sequence>
<protein>
    <submittedName>
        <fullName evidence="1">Uncharacterized protein</fullName>
    </submittedName>
</protein>
<proteinExistence type="predicted"/>
<accession>A0ABV0W4B7</accession>